<feature type="transmembrane region" description="Helical" evidence="1">
    <location>
        <begin position="21"/>
        <end position="47"/>
    </location>
</feature>
<accession>A0A5C6UG27</accession>
<comment type="caution">
    <text evidence="2">The sequence shown here is derived from an EMBL/GenBank/DDBJ whole genome shotgun (WGS) entry which is preliminary data.</text>
</comment>
<dbReference type="EMBL" id="VOQR01000001">
    <property type="protein sequence ID" value="TXC71116.1"/>
    <property type="molecule type" value="Genomic_DNA"/>
</dbReference>
<evidence type="ECO:0000313" key="3">
    <source>
        <dbReference type="Proteomes" id="UP000321250"/>
    </source>
</evidence>
<keyword evidence="1" id="KW-0812">Transmembrane</keyword>
<keyword evidence="3" id="KW-1185">Reference proteome</keyword>
<organism evidence="2 3">
    <name type="scientific">Sphingomonas ginsenosidivorax</name>
    <dbReference type="NCBI Taxonomy" id="862135"/>
    <lineage>
        <taxon>Bacteria</taxon>
        <taxon>Pseudomonadati</taxon>
        <taxon>Pseudomonadota</taxon>
        <taxon>Alphaproteobacteria</taxon>
        <taxon>Sphingomonadales</taxon>
        <taxon>Sphingomonadaceae</taxon>
        <taxon>Sphingomonas</taxon>
    </lineage>
</organism>
<evidence type="ECO:0000313" key="2">
    <source>
        <dbReference type="EMBL" id="TXC71116.1"/>
    </source>
</evidence>
<dbReference type="OrthoDB" id="9872832at2"/>
<reference evidence="2 3" key="1">
    <citation type="journal article" date="2013" name="Antonie Van Leeuwenhoek">
        <title>Sphingomonas ginsenosidivorax sp. nov., with the ability to transform ginsenosides.</title>
        <authorList>
            <person name="Jin X.F."/>
            <person name="Kim J.K."/>
            <person name="Liu Q.M."/>
            <person name="Kang M.S."/>
            <person name="He D."/>
            <person name="Jin F.X."/>
            <person name="Kim S.C."/>
            <person name="Im W.T."/>
        </authorList>
    </citation>
    <scope>NUCLEOTIDE SEQUENCE [LARGE SCALE GENOMIC DNA]</scope>
    <source>
        <strain evidence="2 3">KHI67</strain>
    </source>
</reference>
<sequence>MPLISSTIGTRRRLLPSRRAYRTAIGTAVATFLAWIVVINATSTIIVSPINPWFIRAVTTLGGMAGLKIGVTIGMVEAAAARHREKARPRATRVMFAALGFFCGAIVGSTVAYLLADVALFWRSDAPVTEVAFPVRSVGSAKGSPYLSIGSDGESDAIGISNRDHDVLAAAAPLRRPWRYCVSLRRQASYEAVRVWFPPRARRSGPQTVFACPAYAQWW</sequence>
<feature type="transmembrane region" description="Helical" evidence="1">
    <location>
        <begin position="94"/>
        <end position="116"/>
    </location>
</feature>
<proteinExistence type="predicted"/>
<evidence type="ECO:0000256" key="1">
    <source>
        <dbReference type="SAM" id="Phobius"/>
    </source>
</evidence>
<dbReference type="AlphaFoldDB" id="A0A5C6UG27"/>
<name>A0A5C6UG27_9SPHN</name>
<keyword evidence="1" id="KW-1133">Transmembrane helix</keyword>
<protein>
    <submittedName>
        <fullName evidence="2">Uncharacterized protein</fullName>
    </submittedName>
</protein>
<dbReference type="RefSeq" id="WP_147082087.1">
    <property type="nucleotide sequence ID" value="NZ_VOQR01000001.1"/>
</dbReference>
<feature type="transmembrane region" description="Helical" evidence="1">
    <location>
        <begin position="53"/>
        <end position="73"/>
    </location>
</feature>
<dbReference type="Proteomes" id="UP000321250">
    <property type="component" value="Unassembled WGS sequence"/>
</dbReference>
<gene>
    <name evidence="2" type="ORF">FSB78_09235</name>
</gene>
<keyword evidence="1" id="KW-0472">Membrane</keyword>